<reference evidence="8" key="2">
    <citation type="submission" date="2012-11" db="EMBL/GenBank/DDBJ databases">
        <authorList>
            <person name="Kuo A."/>
            <person name="Curtis B.A."/>
            <person name="Tanifuji G."/>
            <person name="Burki F."/>
            <person name="Gruber A."/>
            <person name="Irimia M."/>
            <person name="Maruyama S."/>
            <person name="Arias M.C."/>
            <person name="Ball S.G."/>
            <person name="Gile G.H."/>
            <person name="Hirakawa Y."/>
            <person name="Hopkins J.F."/>
            <person name="Rensing S.A."/>
            <person name="Schmutz J."/>
            <person name="Symeonidi A."/>
            <person name="Elias M."/>
            <person name="Eveleigh R.J."/>
            <person name="Herman E.K."/>
            <person name="Klute M.J."/>
            <person name="Nakayama T."/>
            <person name="Obornik M."/>
            <person name="Reyes-Prieto A."/>
            <person name="Armbrust E.V."/>
            <person name="Aves S.J."/>
            <person name="Beiko R.G."/>
            <person name="Coutinho P."/>
            <person name="Dacks J.B."/>
            <person name="Durnford D.G."/>
            <person name="Fast N.M."/>
            <person name="Green B.R."/>
            <person name="Grisdale C."/>
            <person name="Hempe F."/>
            <person name="Henrissat B."/>
            <person name="Hoppner M.P."/>
            <person name="Ishida K.-I."/>
            <person name="Kim E."/>
            <person name="Koreny L."/>
            <person name="Kroth P.G."/>
            <person name="Liu Y."/>
            <person name="Malik S.-B."/>
            <person name="Maier U.G."/>
            <person name="McRose D."/>
            <person name="Mock T."/>
            <person name="Neilson J.A."/>
            <person name="Onodera N.T."/>
            <person name="Poole A.M."/>
            <person name="Pritham E.J."/>
            <person name="Richards T.A."/>
            <person name="Rocap G."/>
            <person name="Roy S.W."/>
            <person name="Sarai C."/>
            <person name="Schaack S."/>
            <person name="Shirato S."/>
            <person name="Slamovits C.H."/>
            <person name="Spencer D.F."/>
            <person name="Suzuki S."/>
            <person name="Worden A.Z."/>
            <person name="Zauner S."/>
            <person name="Barry K."/>
            <person name="Bell C."/>
            <person name="Bharti A.K."/>
            <person name="Crow J.A."/>
            <person name="Grimwood J."/>
            <person name="Kramer R."/>
            <person name="Lindquist E."/>
            <person name="Lucas S."/>
            <person name="Salamov A."/>
            <person name="McFadden G.I."/>
            <person name="Lane C.E."/>
            <person name="Keeling P.J."/>
            <person name="Gray M.W."/>
            <person name="Grigoriev I.V."/>
            <person name="Archibald J.M."/>
        </authorList>
    </citation>
    <scope>NUCLEOTIDE SEQUENCE</scope>
    <source>
        <strain evidence="8">CCMP2712</strain>
    </source>
</reference>
<dbReference type="GO" id="GO:0003677">
    <property type="term" value="F:DNA binding"/>
    <property type="evidence" value="ECO:0007669"/>
    <property type="project" value="UniProtKB-KW"/>
</dbReference>
<keyword evidence="1" id="KW-0805">Transcription regulation</keyword>
<keyword evidence="2" id="KW-0238">DNA-binding</keyword>
<protein>
    <recommendedName>
        <fullName evidence="5">RWP-RK domain-containing protein</fullName>
    </recommendedName>
</protein>
<dbReference type="Proteomes" id="UP000011087">
    <property type="component" value="Unassembled WGS sequence"/>
</dbReference>
<evidence type="ECO:0000256" key="1">
    <source>
        <dbReference type="ARBA" id="ARBA00023015"/>
    </source>
</evidence>
<evidence type="ECO:0000259" key="5">
    <source>
        <dbReference type="PROSITE" id="PS51519"/>
    </source>
</evidence>
<dbReference type="EnsemblProtists" id="EKX54404">
    <property type="protein sequence ID" value="EKX54404"/>
    <property type="gene ID" value="GUITHDRAFT_99884"/>
</dbReference>
<name>L1K1G8_GUITC</name>
<proteinExistence type="predicted"/>
<evidence type="ECO:0000256" key="2">
    <source>
        <dbReference type="ARBA" id="ARBA00023125"/>
    </source>
</evidence>
<evidence type="ECO:0000313" key="8">
    <source>
        <dbReference type="Proteomes" id="UP000011087"/>
    </source>
</evidence>
<dbReference type="EMBL" id="JH992967">
    <property type="protein sequence ID" value="EKX54404.1"/>
    <property type="molecule type" value="Genomic_DNA"/>
</dbReference>
<dbReference type="Pfam" id="PF02042">
    <property type="entry name" value="RWP-RK"/>
    <property type="match status" value="1"/>
</dbReference>
<reference evidence="6 8" key="1">
    <citation type="journal article" date="2012" name="Nature">
        <title>Algal genomes reveal evolutionary mosaicism and the fate of nucleomorphs.</title>
        <authorList>
            <consortium name="DOE Joint Genome Institute"/>
            <person name="Curtis B.A."/>
            <person name="Tanifuji G."/>
            <person name="Burki F."/>
            <person name="Gruber A."/>
            <person name="Irimia M."/>
            <person name="Maruyama S."/>
            <person name="Arias M.C."/>
            <person name="Ball S.G."/>
            <person name="Gile G.H."/>
            <person name="Hirakawa Y."/>
            <person name="Hopkins J.F."/>
            <person name="Kuo A."/>
            <person name="Rensing S.A."/>
            <person name="Schmutz J."/>
            <person name="Symeonidi A."/>
            <person name="Elias M."/>
            <person name="Eveleigh R.J."/>
            <person name="Herman E.K."/>
            <person name="Klute M.J."/>
            <person name="Nakayama T."/>
            <person name="Obornik M."/>
            <person name="Reyes-Prieto A."/>
            <person name="Armbrust E.V."/>
            <person name="Aves S.J."/>
            <person name="Beiko R.G."/>
            <person name="Coutinho P."/>
            <person name="Dacks J.B."/>
            <person name="Durnford D.G."/>
            <person name="Fast N.M."/>
            <person name="Green B.R."/>
            <person name="Grisdale C.J."/>
            <person name="Hempel F."/>
            <person name="Henrissat B."/>
            <person name="Hoppner M.P."/>
            <person name="Ishida K."/>
            <person name="Kim E."/>
            <person name="Koreny L."/>
            <person name="Kroth P.G."/>
            <person name="Liu Y."/>
            <person name="Malik S.B."/>
            <person name="Maier U.G."/>
            <person name="McRose D."/>
            <person name="Mock T."/>
            <person name="Neilson J.A."/>
            <person name="Onodera N.T."/>
            <person name="Poole A.M."/>
            <person name="Pritham E.J."/>
            <person name="Richards T.A."/>
            <person name="Rocap G."/>
            <person name="Roy S.W."/>
            <person name="Sarai C."/>
            <person name="Schaack S."/>
            <person name="Shirato S."/>
            <person name="Slamovits C.H."/>
            <person name="Spencer D.F."/>
            <person name="Suzuki S."/>
            <person name="Worden A.Z."/>
            <person name="Zauner S."/>
            <person name="Barry K."/>
            <person name="Bell C."/>
            <person name="Bharti A.K."/>
            <person name="Crow J.A."/>
            <person name="Grimwood J."/>
            <person name="Kramer R."/>
            <person name="Lindquist E."/>
            <person name="Lucas S."/>
            <person name="Salamov A."/>
            <person name="McFadden G.I."/>
            <person name="Lane C.E."/>
            <person name="Keeling P.J."/>
            <person name="Gray M.W."/>
            <person name="Grigoriev I.V."/>
            <person name="Archibald J.M."/>
        </authorList>
    </citation>
    <scope>NUCLEOTIDE SEQUENCE</scope>
    <source>
        <strain evidence="6 8">CCMP2712</strain>
    </source>
</reference>
<feature type="domain" description="RWP-RK" evidence="5">
    <location>
        <begin position="1"/>
        <end position="91"/>
    </location>
</feature>
<evidence type="ECO:0000256" key="4">
    <source>
        <dbReference type="ARBA" id="ARBA00023242"/>
    </source>
</evidence>
<evidence type="ECO:0000313" key="7">
    <source>
        <dbReference type="EnsemblProtists" id="EKX54404"/>
    </source>
</evidence>
<sequence length="149" mass="17272">MSSLTPFRHRRNKKTAELTQDFLESLFVLRQQDAAQMLGFSITTMKHLCRRLGIRKWPYSRGRPRELEAEGTKSVLISPRETRVIPQQPQQTVGEDCALGDQGEEEGFFQQVEQEGERYWISRTSDDMEGLFREALDHVQGKSKGDRRS</sequence>
<dbReference type="PaxDb" id="55529-EKX54404"/>
<dbReference type="KEGG" id="gtt:GUITHDRAFT_99884"/>
<dbReference type="GeneID" id="17311150"/>
<organism evidence="6">
    <name type="scientific">Guillardia theta (strain CCMP2712)</name>
    <name type="common">Cryptophyte</name>
    <dbReference type="NCBI Taxonomy" id="905079"/>
    <lineage>
        <taxon>Eukaryota</taxon>
        <taxon>Cryptophyceae</taxon>
        <taxon>Pyrenomonadales</taxon>
        <taxon>Geminigeraceae</taxon>
        <taxon>Guillardia</taxon>
    </lineage>
</organism>
<keyword evidence="4" id="KW-0539">Nucleus</keyword>
<dbReference type="OrthoDB" id="6270329at2759"/>
<gene>
    <name evidence="6" type="ORF">GUITHDRAFT_99884</name>
</gene>
<accession>L1K1G8</accession>
<evidence type="ECO:0000256" key="3">
    <source>
        <dbReference type="ARBA" id="ARBA00023163"/>
    </source>
</evidence>
<keyword evidence="3" id="KW-0804">Transcription</keyword>
<evidence type="ECO:0000313" key="6">
    <source>
        <dbReference type="EMBL" id="EKX54404.1"/>
    </source>
</evidence>
<dbReference type="InterPro" id="IPR003035">
    <property type="entry name" value="RWP-RK_dom"/>
</dbReference>
<dbReference type="AlphaFoldDB" id="L1K1G8"/>
<dbReference type="HOGENOM" id="CLU_092984_4_0_1"/>
<dbReference type="RefSeq" id="XP_005841384.1">
    <property type="nucleotide sequence ID" value="XM_005841327.1"/>
</dbReference>
<dbReference type="PROSITE" id="PS51519">
    <property type="entry name" value="RWP_RK"/>
    <property type="match status" value="1"/>
</dbReference>
<reference evidence="7" key="3">
    <citation type="submission" date="2015-06" db="UniProtKB">
        <authorList>
            <consortium name="EnsemblProtists"/>
        </authorList>
    </citation>
    <scope>IDENTIFICATION</scope>
</reference>
<keyword evidence="8" id="KW-1185">Reference proteome</keyword>